<evidence type="ECO:0000256" key="1">
    <source>
        <dbReference type="ARBA" id="ARBA00001968"/>
    </source>
</evidence>
<keyword evidence="7" id="KW-1185">Reference proteome</keyword>
<gene>
    <name evidence="8" type="primary">LOC113466759</name>
</gene>
<name>A0A3Q0IU90_DIACI</name>
<dbReference type="PANTHER" id="PTHR10606:SF44">
    <property type="entry name" value="6-PHOSPHOFRUCTO 2-KINASE_FRUCTOSE 2,6-BISPHOSPHATASE LONG FORM"/>
    <property type="match status" value="1"/>
</dbReference>
<evidence type="ECO:0000259" key="6">
    <source>
        <dbReference type="PROSITE" id="PS51845"/>
    </source>
</evidence>
<dbReference type="Gene3D" id="3.30.450.40">
    <property type="match status" value="2"/>
</dbReference>
<dbReference type="STRING" id="121845.A0A3Q0IU90"/>
<dbReference type="InterPro" id="IPR003094">
    <property type="entry name" value="6Pfruct_kin"/>
</dbReference>
<dbReference type="Pfam" id="PF01591">
    <property type="entry name" value="6PF2K"/>
    <property type="match status" value="2"/>
</dbReference>
<dbReference type="InterPro" id="IPR029016">
    <property type="entry name" value="GAF-like_dom_sf"/>
</dbReference>
<keyword evidence="5" id="KW-0067">ATP-binding</keyword>
<dbReference type="SMART" id="SM00065">
    <property type="entry name" value="GAF"/>
    <property type="match status" value="1"/>
</dbReference>
<dbReference type="KEGG" id="dci:113466759"/>
<dbReference type="SUPFAM" id="SSF52540">
    <property type="entry name" value="P-loop containing nucleoside triphosphate hydrolases"/>
    <property type="match status" value="1"/>
</dbReference>
<dbReference type="GeneID" id="113466759"/>
<dbReference type="InterPro" id="IPR013078">
    <property type="entry name" value="His_Pase_superF_clade-1"/>
</dbReference>
<evidence type="ECO:0000256" key="4">
    <source>
        <dbReference type="ARBA" id="ARBA00022741"/>
    </source>
</evidence>
<dbReference type="PROSITE" id="PS51845">
    <property type="entry name" value="PDEASE_I_2"/>
    <property type="match status" value="1"/>
</dbReference>
<dbReference type="GO" id="GO:0007165">
    <property type="term" value="P:signal transduction"/>
    <property type="evidence" value="ECO:0007669"/>
    <property type="project" value="InterPro"/>
</dbReference>
<dbReference type="GO" id="GO:0006000">
    <property type="term" value="P:fructose metabolic process"/>
    <property type="evidence" value="ECO:0007669"/>
    <property type="project" value="InterPro"/>
</dbReference>
<dbReference type="PRINTS" id="PR00991">
    <property type="entry name" value="6PFRUCTKNASE"/>
</dbReference>
<keyword evidence="4" id="KW-0547">Nucleotide-binding</keyword>
<proteinExistence type="inferred from homology"/>
<comment type="cofactor">
    <cofactor evidence="1">
        <name>a divalent metal cation</name>
        <dbReference type="ChEBI" id="CHEBI:60240"/>
    </cofactor>
</comment>
<dbReference type="InterPro" id="IPR036971">
    <property type="entry name" value="PDEase_catalytic_dom_sf"/>
</dbReference>
<dbReference type="InterPro" id="IPR013079">
    <property type="entry name" value="6Phosfructo_kin"/>
</dbReference>
<dbReference type="GO" id="GO:0006003">
    <property type="term" value="P:fructose 2,6-bisphosphate metabolic process"/>
    <property type="evidence" value="ECO:0007669"/>
    <property type="project" value="InterPro"/>
</dbReference>
<dbReference type="InterPro" id="IPR027417">
    <property type="entry name" value="P-loop_NTPase"/>
</dbReference>
<dbReference type="Gene3D" id="3.40.50.300">
    <property type="entry name" value="P-loop containing nucleotide triphosphate hydrolases"/>
    <property type="match status" value="2"/>
</dbReference>
<dbReference type="GO" id="GO:0005829">
    <property type="term" value="C:cytosol"/>
    <property type="evidence" value="ECO:0007669"/>
    <property type="project" value="TreeGrafter"/>
</dbReference>
<evidence type="ECO:0000313" key="8">
    <source>
        <dbReference type="RefSeq" id="XP_026678228.1"/>
    </source>
</evidence>
<dbReference type="GO" id="GO:0005524">
    <property type="term" value="F:ATP binding"/>
    <property type="evidence" value="ECO:0007669"/>
    <property type="project" value="UniProtKB-KW"/>
</dbReference>
<dbReference type="GO" id="GO:0004331">
    <property type="term" value="F:fructose-2,6-bisphosphate 2-phosphatase activity"/>
    <property type="evidence" value="ECO:0007669"/>
    <property type="project" value="TreeGrafter"/>
</dbReference>
<feature type="domain" description="PDEase" evidence="6">
    <location>
        <begin position="836"/>
        <end position="905"/>
    </location>
</feature>
<dbReference type="InterPro" id="IPR003018">
    <property type="entry name" value="GAF"/>
</dbReference>
<sequence>MTQLSFPDVEEWLETHPDLTQDYFLRKTEVTVINKWLASHGFACIEMDNAFIDHNSSRRGSCTSGNMSPNSQGWVCCRYTSLPPSSLSILSLLIESKVKLPLCPYTQVSRATKKDMLRQEGERDFFMAIVRDIARDLDLKSLSKKTVDNVSVLLDADGASLFFVEGERGKKCLVSKVFDLHSGAGLVYSTADEVEVPWGVGILGHVAVTGETVNLQVAWQDPRFDDEVDALTGYHTETLLCMPVRNDFDDIIAVAQVINKNPDKDDGHFTEKDEKVFETYLRFVGISITNAKVVESARQEYDRNRKLLEVVHDLFEEQTSIEQVVVKIMQRAQSLLKCENAAVLLIDESSSTVKFTKLFELDSLFGQGSNNSKTVTPQVVAMVGLPARGKSYMATKLCRYLRWLGLNVRLFNLGDYRRRHASISSATHDFFRSDNEYALSIRDQIALQLGDYRRRHASGSRATHDFFRSDNEYALSIRDQIALQALEDLDDWIIKGGQVAFFDATNSTQARRNTIHHKIVEERQYMLFFVESLCDDPDILDRNIKEVKLTGPDYQGFEPDKAYEDFMYRIGHYEKQYQTLTEDHLSYMQIYNVGKRIVVHNETGPVQKRIVRFLMHLNITPRTVYLTRPGESINNVQAILGGDSDLTAGGQEYSKCLSDFVSEKNLSDLRIWTSSKEAAKQTVAQCPGSHKEYKALDDIHAGICEGQTYTEIYTNHCAQYIDTRADKFYNRWPQGECYKDVLTRLELIILKIEHSKSNLLIVSHPAVLRCLLGYFQEEPPDRFAYKYVSLHSVFEIKFTSRVATIINKNSGLPFDEFDQELFEAFTIFCGLGTPCDMERNELKLQPKAMMDRTKSHEWPLMQYKWMNDVCYPLYDALSNMNPKFEILRKGVLINKEEWRKLYEQSNTSNTDGIEEALK</sequence>
<comment type="similarity">
    <text evidence="2">Belongs to the cyclic nucleotide phosphodiesterase family.</text>
</comment>
<protein>
    <submittedName>
        <fullName evidence="8">Uncharacterized protein LOC113466759</fullName>
    </submittedName>
</protein>
<dbReference type="RefSeq" id="XP_026678228.1">
    <property type="nucleotide sequence ID" value="XM_026822427.1"/>
</dbReference>
<dbReference type="InterPro" id="IPR029033">
    <property type="entry name" value="His_PPase_superfam"/>
</dbReference>
<dbReference type="Proteomes" id="UP000079169">
    <property type="component" value="Unplaced"/>
</dbReference>
<reference evidence="8" key="1">
    <citation type="submission" date="2025-08" db="UniProtKB">
        <authorList>
            <consortium name="RefSeq"/>
        </authorList>
    </citation>
    <scope>IDENTIFICATION</scope>
</reference>
<evidence type="ECO:0000256" key="5">
    <source>
        <dbReference type="ARBA" id="ARBA00022840"/>
    </source>
</evidence>
<organism evidence="7 8">
    <name type="scientific">Diaphorina citri</name>
    <name type="common">Asian citrus psyllid</name>
    <dbReference type="NCBI Taxonomy" id="121845"/>
    <lineage>
        <taxon>Eukaryota</taxon>
        <taxon>Metazoa</taxon>
        <taxon>Ecdysozoa</taxon>
        <taxon>Arthropoda</taxon>
        <taxon>Hexapoda</taxon>
        <taxon>Insecta</taxon>
        <taxon>Pterygota</taxon>
        <taxon>Neoptera</taxon>
        <taxon>Paraneoptera</taxon>
        <taxon>Hemiptera</taxon>
        <taxon>Sternorrhyncha</taxon>
        <taxon>Psylloidea</taxon>
        <taxon>Psyllidae</taxon>
        <taxon>Diaphorininae</taxon>
        <taxon>Diaphorina</taxon>
    </lineage>
</organism>
<dbReference type="SUPFAM" id="SSF53254">
    <property type="entry name" value="Phosphoglycerate mutase-like"/>
    <property type="match status" value="1"/>
</dbReference>
<dbReference type="CDD" id="cd07040">
    <property type="entry name" value="HP"/>
    <property type="match status" value="1"/>
</dbReference>
<accession>A0A3Q0IU90</accession>
<dbReference type="Pfam" id="PF00233">
    <property type="entry name" value="PDEase_I"/>
    <property type="match status" value="1"/>
</dbReference>
<dbReference type="Gene3D" id="1.10.1300.10">
    <property type="entry name" value="3'5'-cyclic nucleotide phosphodiesterase, catalytic domain"/>
    <property type="match status" value="1"/>
</dbReference>
<dbReference type="GO" id="GO:0004114">
    <property type="term" value="F:3',5'-cyclic-nucleotide phosphodiesterase activity"/>
    <property type="evidence" value="ECO:0007669"/>
    <property type="project" value="InterPro"/>
</dbReference>
<dbReference type="Gene3D" id="3.40.50.1240">
    <property type="entry name" value="Phosphoglycerate mutase-like"/>
    <property type="match status" value="1"/>
</dbReference>
<dbReference type="Pfam" id="PF00300">
    <property type="entry name" value="His_Phos_1"/>
    <property type="match status" value="1"/>
</dbReference>
<evidence type="ECO:0000256" key="2">
    <source>
        <dbReference type="ARBA" id="ARBA00007648"/>
    </source>
</evidence>
<dbReference type="GO" id="GO:0003873">
    <property type="term" value="F:6-phosphofructo-2-kinase activity"/>
    <property type="evidence" value="ECO:0007669"/>
    <property type="project" value="InterPro"/>
</dbReference>
<dbReference type="Pfam" id="PF01590">
    <property type="entry name" value="GAF"/>
    <property type="match status" value="1"/>
</dbReference>
<dbReference type="InterPro" id="IPR002073">
    <property type="entry name" value="PDEase_catalytic_dom"/>
</dbReference>
<dbReference type="AlphaFoldDB" id="A0A3Q0IU90"/>
<dbReference type="SUPFAM" id="SSF109604">
    <property type="entry name" value="HD-domain/PDEase-like"/>
    <property type="match status" value="1"/>
</dbReference>
<dbReference type="SUPFAM" id="SSF55781">
    <property type="entry name" value="GAF domain-like"/>
    <property type="match status" value="2"/>
</dbReference>
<comment type="similarity">
    <text evidence="3">In the C-terminal section; belongs to the phosphoglycerate mutase family.</text>
</comment>
<dbReference type="PANTHER" id="PTHR10606">
    <property type="entry name" value="6-PHOSPHOFRUCTO-2-KINASE/FRUCTOSE-2,6-BISPHOSPHATASE"/>
    <property type="match status" value="1"/>
</dbReference>
<dbReference type="SMART" id="SM00855">
    <property type="entry name" value="PGAM"/>
    <property type="match status" value="1"/>
</dbReference>
<evidence type="ECO:0000313" key="7">
    <source>
        <dbReference type="Proteomes" id="UP000079169"/>
    </source>
</evidence>
<evidence type="ECO:0000256" key="3">
    <source>
        <dbReference type="ARBA" id="ARBA00008408"/>
    </source>
</evidence>
<dbReference type="PaxDb" id="121845-A0A3Q0IU90"/>